<dbReference type="Proteomes" id="UP000886611">
    <property type="component" value="Unassembled WGS sequence"/>
</dbReference>
<dbReference type="PROSITE" id="PS01241">
    <property type="entry name" value="LINK_1"/>
    <property type="match status" value="1"/>
</dbReference>
<evidence type="ECO:0000256" key="1">
    <source>
        <dbReference type="ARBA" id="ARBA00004498"/>
    </source>
</evidence>
<evidence type="ECO:0000256" key="9">
    <source>
        <dbReference type="PROSITE-ProRule" id="PRU00323"/>
    </source>
</evidence>
<sequence length="233" mass="26371">MESSLHITDVSLDDDGSYRCELINGLEDESITLTLHLEGVVFPLQNVNGRYKYKYYEAEKACEDQDARLATFSQLYKAWLNGLDWCNAGWLKDGTVHYPIIHSREQCGGKELLPGIRSYGQRDKINDQFDAFCFTSTIKGQVYFTKGRKTFRDAVQSCQSQGAEIATVGQLYAAWHFSRLDRCDGGWLADGSVRFPITTPRARCGGLLEPGVRSFGYPKKALRSYGVYCYHIK</sequence>
<comment type="similarity">
    <text evidence="8">Belongs to the HAPLN family.</text>
</comment>
<keyword evidence="5 9" id="KW-1015">Disulfide bond</keyword>
<dbReference type="GO" id="GO:0001501">
    <property type="term" value="P:skeletal system development"/>
    <property type="evidence" value="ECO:0007669"/>
    <property type="project" value="TreeGrafter"/>
</dbReference>
<dbReference type="Gene3D" id="3.10.100.10">
    <property type="entry name" value="Mannose-Binding Protein A, subunit A"/>
    <property type="match status" value="2"/>
</dbReference>
<dbReference type="AlphaFoldDB" id="A0A8X7X6K9"/>
<keyword evidence="2" id="KW-0964">Secreted</keyword>
<keyword evidence="3" id="KW-0272">Extracellular matrix</keyword>
<feature type="domain" description="Link" evidence="11">
    <location>
        <begin position="136"/>
        <end position="231"/>
    </location>
</feature>
<keyword evidence="6" id="KW-0373">Hyaluronic acid</keyword>
<keyword evidence="4" id="KW-0677">Repeat</keyword>
<reference evidence="12 13" key="1">
    <citation type="journal article" date="2021" name="Cell">
        <title>Tracing the genetic footprints of vertebrate landing in non-teleost ray-finned fishes.</title>
        <authorList>
            <person name="Bi X."/>
            <person name="Wang K."/>
            <person name="Yang L."/>
            <person name="Pan H."/>
            <person name="Jiang H."/>
            <person name="Wei Q."/>
            <person name="Fang M."/>
            <person name="Yu H."/>
            <person name="Zhu C."/>
            <person name="Cai Y."/>
            <person name="He Y."/>
            <person name="Gan X."/>
            <person name="Zeng H."/>
            <person name="Yu D."/>
            <person name="Zhu Y."/>
            <person name="Jiang H."/>
            <person name="Qiu Q."/>
            <person name="Yang H."/>
            <person name="Zhang Y.E."/>
            <person name="Wang W."/>
            <person name="Zhu M."/>
            <person name="He S."/>
            <person name="Zhang G."/>
        </authorList>
    </citation>
    <scope>NUCLEOTIDE SEQUENCE [LARGE SCALE GENOMIC DNA]</scope>
    <source>
        <strain evidence="12">Bchr_013</strain>
    </source>
</reference>
<dbReference type="PROSITE" id="PS50835">
    <property type="entry name" value="IG_LIKE"/>
    <property type="match status" value="1"/>
</dbReference>
<evidence type="ECO:0000256" key="6">
    <source>
        <dbReference type="ARBA" id="ARBA00023290"/>
    </source>
</evidence>
<dbReference type="SMART" id="SM00445">
    <property type="entry name" value="LINK"/>
    <property type="match status" value="2"/>
</dbReference>
<keyword evidence="13" id="KW-1185">Reference proteome</keyword>
<dbReference type="GO" id="GO:0007417">
    <property type="term" value="P:central nervous system development"/>
    <property type="evidence" value="ECO:0007669"/>
    <property type="project" value="TreeGrafter"/>
</dbReference>
<dbReference type="Pfam" id="PF00193">
    <property type="entry name" value="Xlink"/>
    <property type="match status" value="2"/>
</dbReference>
<feature type="non-terminal residue" evidence="12">
    <location>
        <position position="233"/>
    </location>
</feature>
<name>A0A8X7X6K9_POLSE</name>
<evidence type="ECO:0000313" key="13">
    <source>
        <dbReference type="Proteomes" id="UP000886611"/>
    </source>
</evidence>
<evidence type="ECO:0000256" key="5">
    <source>
        <dbReference type="ARBA" id="ARBA00023157"/>
    </source>
</evidence>
<evidence type="ECO:0000259" key="10">
    <source>
        <dbReference type="PROSITE" id="PS50835"/>
    </source>
</evidence>
<dbReference type="GO" id="GO:0045202">
    <property type="term" value="C:synapse"/>
    <property type="evidence" value="ECO:0007669"/>
    <property type="project" value="TreeGrafter"/>
</dbReference>
<evidence type="ECO:0000256" key="7">
    <source>
        <dbReference type="ARBA" id="ARBA00023319"/>
    </source>
</evidence>
<comment type="subcellular location">
    <subcellularLocation>
        <location evidence="1">Secreted</location>
        <location evidence="1">Extracellular space</location>
        <location evidence="1">Extracellular matrix</location>
    </subcellularLocation>
</comment>
<dbReference type="GO" id="GO:0002052">
    <property type="term" value="P:positive regulation of neuroblast proliferation"/>
    <property type="evidence" value="ECO:0007669"/>
    <property type="project" value="TreeGrafter"/>
</dbReference>
<dbReference type="FunFam" id="3.10.100.10:FF:000001">
    <property type="entry name" value="Hyaluronan proteoglycan link protein 1"/>
    <property type="match status" value="1"/>
</dbReference>
<dbReference type="GO" id="GO:0005615">
    <property type="term" value="C:extracellular space"/>
    <property type="evidence" value="ECO:0007669"/>
    <property type="project" value="TreeGrafter"/>
</dbReference>
<dbReference type="GO" id="GO:0072534">
    <property type="term" value="C:perineuronal net"/>
    <property type="evidence" value="ECO:0007669"/>
    <property type="project" value="TreeGrafter"/>
</dbReference>
<gene>
    <name evidence="12" type="primary">Hapln2</name>
    <name evidence="12" type="ORF">GTO96_0000441</name>
</gene>
<dbReference type="SUPFAM" id="SSF48726">
    <property type="entry name" value="Immunoglobulin"/>
    <property type="match status" value="1"/>
</dbReference>
<comment type="caution">
    <text evidence="12">The sequence shown here is derived from an EMBL/GenBank/DDBJ whole genome shotgun (WGS) entry which is preliminary data.</text>
</comment>
<evidence type="ECO:0000256" key="4">
    <source>
        <dbReference type="ARBA" id="ARBA00022737"/>
    </source>
</evidence>
<dbReference type="InterPro" id="IPR007110">
    <property type="entry name" value="Ig-like_dom"/>
</dbReference>
<dbReference type="PROSITE" id="PS50963">
    <property type="entry name" value="LINK_2"/>
    <property type="match status" value="2"/>
</dbReference>
<dbReference type="EMBL" id="JAATIS010004040">
    <property type="protein sequence ID" value="KAG2462381.1"/>
    <property type="molecule type" value="Genomic_DNA"/>
</dbReference>
<dbReference type="PRINTS" id="PR01265">
    <property type="entry name" value="LINKMODULE"/>
</dbReference>
<evidence type="ECO:0000259" key="11">
    <source>
        <dbReference type="PROSITE" id="PS50963"/>
    </source>
</evidence>
<dbReference type="InterPro" id="IPR050691">
    <property type="entry name" value="Hyaluronan_bind_Proteoglycan"/>
</dbReference>
<feature type="domain" description="Ig-like" evidence="10">
    <location>
        <begin position="1"/>
        <end position="32"/>
    </location>
</feature>
<dbReference type="InterPro" id="IPR016187">
    <property type="entry name" value="CTDL_fold"/>
</dbReference>
<dbReference type="GO" id="GO:0010001">
    <property type="term" value="P:glial cell differentiation"/>
    <property type="evidence" value="ECO:0007669"/>
    <property type="project" value="TreeGrafter"/>
</dbReference>
<protein>
    <submittedName>
        <fullName evidence="12">HPLN2 protein</fullName>
    </submittedName>
</protein>
<proteinExistence type="inferred from homology"/>
<feature type="domain" description="Link" evidence="11">
    <location>
        <begin position="40"/>
        <end position="135"/>
    </location>
</feature>
<evidence type="ECO:0000256" key="8">
    <source>
        <dbReference type="ARBA" id="ARBA00038272"/>
    </source>
</evidence>
<dbReference type="FunFam" id="3.10.100.10:FF:000002">
    <property type="entry name" value="Hyaluronan proteoglycan link protein 1"/>
    <property type="match status" value="1"/>
</dbReference>
<feature type="non-terminal residue" evidence="12">
    <location>
        <position position="1"/>
    </location>
</feature>
<accession>A0A8X7X6K9</accession>
<dbReference type="SUPFAM" id="SSF56436">
    <property type="entry name" value="C-type lectin-like"/>
    <property type="match status" value="2"/>
</dbReference>
<dbReference type="PANTHER" id="PTHR22804:SF8">
    <property type="entry name" value="HYALURONAN AND PROTEOGLYCAN LINK PROTEIN 2"/>
    <property type="match status" value="1"/>
</dbReference>
<dbReference type="CDD" id="cd03519">
    <property type="entry name" value="Link_domain_HAPLN_module_2"/>
    <property type="match status" value="1"/>
</dbReference>
<evidence type="ECO:0000313" key="12">
    <source>
        <dbReference type="EMBL" id="KAG2462381.1"/>
    </source>
</evidence>
<dbReference type="PANTHER" id="PTHR22804">
    <property type="entry name" value="AGGRECAN/VERSICAN PROTEOGLYCAN"/>
    <property type="match status" value="1"/>
</dbReference>
<dbReference type="InterPro" id="IPR000538">
    <property type="entry name" value="Link_dom"/>
</dbReference>
<feature type="disulfide bond" evidence="9">
    <location>
        <begin position="86"/>
        <end position="107"/>
    </location>
</feature>
<feature type="disulfide bond" evidence="9">
    <location>
        <begin position="183"/>
        <end position="204"/>
    </location>
</feature>
<organism evidence="12 13">
    <name type="scientific">Polypterus senegalus</name>
    <name type="common">Senegal bichir</name>
    <dbReference type="NCBI Taxonomy" id="55291"/>
    <lineage>
        <taxon>Eukaryota</taxon>
        <taxon>Metazoa</taxon>
        <taxon>Chordata</taxon>
        <taxon>Craniata</taxon>
        <taxon>Vertebrata</taxon>
        <taxon>Euteleostomi</taxon>
        <taxon>Actinopterygii</taxon>
        <taxon>Polypteriformes</taxon>
        <taxon>Polypteridae</taxon>
        <taxon>Polypterus</taxon>
    </lineage>
</organism>
<dbReference type="GO" id="GO:0005540">
    <property type="term" value="F:hyaluronic acid binding"/>
    <property type="evidence" value="ECO:0007669"/>
    <property type="project" value="UniProtKB-KW"/>
</dbReference>
<keyword evidence="7" id="KW-0393">Immunoglobulin domain</keyword>
<dbReference type="InterPro" id="IPR016186">
    <property type="entry name" value="C-type_lectin-like/link_sf"/>
</dbReference>
<dbReference type="InterPro" id="IPR036179">
    <property type="entry name" value="Ig-like_dom_sf"/>
</dbReference>
<dbReference type="GO" id="GO:0007155">
    <property type="term" value="P:cell adhesion"/>
    <property type="evidence" value="ECO:0007669"/>
    <property type="project" value="InterPro"/>
</dbReference>
<evidence type="ECO:0000256" key="2">
    <source>
        <dbReference type="ARBA" id="ARBA00022525"/>
    </source>
</evidence>
<evidence type="ECO:0000256" key="3">
    <source>
        <dbReference type="ARBA" id="ARBA00022530"/>
    </source>
</evidence>
<comment type="caution">
    <text evidence="9">Lacks conserved residue(s) required for the propagation of feature annotation.</text>
</comment>